<protein>
    <submittedName>
        <fullName evidence="2">Uncharacterized protein</fullName>
    </submittedName>
</protein>
<keyword evidence="3" id="KW-1185">Reference proteome</keyword>
<evidence type="ECO:0000313" key="3">
    <source>
        <dbReference type="Proteomes" id="UP000308197"/>
    </source>
</evidence>
<dbReference type="EMBL" id="ML213398">
    <property type="protein sequence ID" value="TFK77618.1"/>
    <property type="molecule type" value="Genomic_DNA"/>
</dbReference>
<evidence type="ECO:0000256" key="1">
    <source>
        <dbReference type="SAM" id="MobiDB-lite"/>
    </source>
</evidence>
<proteinExistence type="predicted"/>
<dbReference type="Proteomes" id="UP000308197">
    <property type="component" value="Unassembled WGS sequence"/>
</dbReference>
<dbReference type="AlphaFoldDB" id="A0A5C3NMW3"/>
<accession>A0A5C3NMW3</accession>
<gene>
    <name evidence="2" type="ORF">K466DRAFT_607943</name>
</gene>
<sequence>MNAEDNPQPELTHYCTCDEKCGGGKAVSLNVFRRHARFRTGNAHKFIAPDLIANRSAFAAASASRAAQASGSGARRTPPPPPPAPGRPAEGSAAPVHSPPSSPPTAPSTPKRPRHGTVWSSEVLRILI</sequence>
<organism evidence="2 3">
    <name type="scientific">Polyporus arcularius HHB13444</name>
    <dbReference type="NCBI Taxonomy" id="1314778"/>
    <lineage>
        <taxon>Eukaryota</taxon>
        <taxon>Fungi</taxon>
        <taxon>Dikarya</taxon>
        <taxon>Basidiomycota</taxon>
        <taxon>Agaricomycotina</taxon>
        <taxon>Agaricomycetes</taxon>
        <taxon>Polyporales</taxon>
        <taxon>Polyporaceae</taxon>
        <taxon>Polyporus</taxon>
    </lineage>
</organism>
<feature type="compositionally biased region" description="Pro residues" evidence="1">
    <location>
        <begin position="77"/>
        <end position="86"/>
    </location>
</feature>
<reference evidence="2 3" key="1">
    <citation type="journal article" date="2019" name="Nat. Ecol. Evol.">
        <title>Megaphylogeny resolves global patterns of mushroom evolution.</title>
        <authorList>
            <person name="Varga T."/>
            <person name="Krizsan K."/>
            <person name="Foldi C."/>
            <person name="Dima B."/>
            <person name="Sanchez-Garcia M."/>
            <person name="Sanchez-Ramirez S."/>
            <person name="Szollosi G.J."/>
            <person name="Szarkandi J.G."/>
            <person name="Papp V."/>
            <person name="Albert L."/>
            <person name="Andreopoulos W."/>
            <person name="Angelini C."/>
            <person name="Antonin V."/>
            <person name="Barry K.W."/>
            <person name="Bougher N.L."/>
            <person name="Buchanan P."/>
            <person name="Buyck B."/>
            <person name="Bense V."/>
            <person name="Catcheside P."/>
            <person name="Chovatia M."/>
            <person name="Cooper J."/>
            <person name="Damon W."/>
            <person name="Desjardin D."/>
            <person name="Finy P."/>
            <person name="Geml J."/>
            <person name="Haridas S."/>
            <person name="Hughes K."/>
            <person name="Justo A."/>
            <person name="Karasinski D."/>
            <person name="Kautmanova I."/>
            <person name="Kiss B."/>
            <person name="Kocsube S."/>
            <person name="Kotiranta H."/>
            <person name="LaButti K.M."/>
            <person name="Lechner B.E."/>
            <person name="Liimatainen K."/>
            <person name="Lipzen A."/>
            <person name="Lukacs Z."/>
            <person name="Mihaltcheva S."/>
            <person name="Morgado L.N."/>
            <person name="Niskanen T."/>
            <person name="Noordeloos M.E."/>
            <person name="Ohm R.A."/>
            <person name="Ortiz-Santana B."/>
            <person name="Ovrebo C."/>
            <person name="Racz N."/>
            <person name="Riley R."/>
            <person name="Savchenko A."/>
            <person name="Shiryaev A."/>
            <person name="Soop K."/>
            <person name="Spirin V."/>
            <person name="Szebenyi C."/>
            <person name="Tomsovsky M."/>
            <person name="Tulloss R.E."/>
            <person name="Uehling J."/>
            <person name="Grigoriev I.V."/>
            <person name="Vagvolgyi C."/>
            <person name="Papp T."/>
            <person name="Martin F.M."/>
            <person name="Miettinen O."/>
            <person name="Hibbett D.S."/>
            <person name="Nagy L.G."/>
        </authorList>
    </citation>
    <scope>NUCLEOTIDE SEQUENCE [LARGE SCALE GENOMIC DNA]</scope>
    <source>
        <strain evidence="2 3">HHB13444</strain>
    </source>
</reference>
<feature type="compositionally biased region" description="Pro residues" evidence="1">
    <location>
        <begin position="97"/>
        <end position="107"/>
    </location>
</feature>
<feature type="compositionally biased region" description="Low complexity" evidence="1">
    <location>
        <begin position="60"/>
        <end position="76"/>
    </location>
</feature>
<dbReference type="InParanoid" id="A0A5C3NMW3"/>
<evidence type="ECO:0000313" key="2">
    <source>
        <dbReference type="EMBL" id="TFK77618.1"/>
    </source>
</evidence>
<feature type="compositionally biased region" description="Low complexity" evidence="1">
    <location>
        <begin position="87"/>
        <end position="96"/>
    </location>
</feature>
<feature type="region of interest" description="Disordered" evidence="1">
    <location>
        <begin position="60"/>
        <end position="119"/>
    </location>
</feature>
<name>A0A5C3NMW3_9APHY</name>